<keyword evidence="4" id="KW-0479">Metal-binding</keyword>
<keyword evidence="7" id="KW-0832">Ubl conjugation</keyword>
<dbReference type="GO" id="GO:0000463">
    <property type="term" value="P:maturation of LSU-rRNA from tricistronic rRNA transcript (SSU-rRNA, 5.8S rRNA, LSU-rRNA)"/>
    <property type="evidence" value="ECO:0007669"/>
    <property type="project" value="TreeGrafter"/>
</dbReference>
<evidence type="ECO:0000256" key="4">
    <source>
        <dbReference type="ARBA" id="ARBA00022723"/>
    </source>
</evidence>
<keyword evidence="6" id="KW-0862">Zinc</keyword>
<organism evidence="15 16">
    <name type="scientific">Pleurodeles waltl</name>
    <name type="common">Iberian ribbed newt</name>
    <dbReference type="NCBI Taxonomy" id="8319"/>
    <lineage>
        <taxon>Eukaryota</taxon>
        <taxon>Metazoa</taxon>
        <taxon>Chordata</taxon>
        <taxon>Craniata</taxon>
        <taxon>Vertebrata</taxon>
        <taxon>Euteleostomi</taxon>
        <taxon>Amphibia</taxon>
        <taxon>Batrachia</taxon>
        <taxon>Caudata</taxon>
        <taxon>Salamandroidea</taxon>
        <taxon>Salamandridae</taxon>
        <taxon>Pleurodelinae</taxon>
        <taxon>Pleurodeles</taxon>
    </lineage>
</organism>
<dbReference type="GO" id="GO:0005634">
    <property type="term" value="C:nucleus"/>
    <property type="evidence" value="ECO:0007669"/>
    <property type="project" value="TreeGrafter"/>
</dbReference>
<dbReference type="Gene3D" id="3.30.60.190">
    <property type="match status" value="1"/>
</dbReference>
<dbReference type="FunFam" id="3.30.60.190:FF:000001">
    <property type="entry name" value="box C/D snoRNA protein 1"/>
    <property type="match status" value="1"/>
</dbReference>
<evidence type="ECO:0000256" key="1">
    <source>
        <dbReference type="ARBA" id="ARBA00022499"/>
    </source>
</evidence>
<comment type="function">
    <text evidence="8">Required for box C/D snoRNAs accumulation involved in snoRNA processing, snoRNA transport to the nucleolus and ribosome biogenesis.</text>
</comment>
<dbReference type="GO" id="GO:0048254">
    <property type="term" value="P:snoRNA localization"/>
    <property type="evidence" value="ECO:0007669"/>
    <property type="project" value="TreeGrafter"/>
</dbReference>
<keyword evidence="3" id="KW-0597">Phosphoprotein</keyword>
<dbReference type="InterPro" id="IPR051639">
    <property type="entry name" value="BCD1"/>
</dbReference>
<gene>
    <name evidence="15" type="ORF">NDU88_003203</name>
</gene>
<comment type="subunit">
    <text evidence="10">Interacts with FBL, SNU13, NOP58, NUFIP1, RUVBL1, RUVBL2 and TAF9. Interacts (via HIT-type zinc finger) with the RUVBL1/RUVBL2 complex in the presence of ADP.</text>
</comment>
<dbReference type="GO" id="GO:0008270">
    <property type="term" value="F:zinc ion binding"/>
    <property type="evidence" value="ECO:0007669"/>
    <property type="project" value="UniProtKB-UniRule"/>
</dbReference>
<protein>
    <recommendedName>
        <fullName evidence="11">Box C/D snoRNA protein 1</fullName>
    </recommendedName>
    <alternativeName>
        <fullName evidence="12">Zinc finger HIT domain-containing protein 6</fullName>
    </alternativeName>
</protein>
<evidence type="ECO:0000259" key="14">
    <source>
        <dbReference type="PROSITE" id="PS51083"/>
    </source>
</evidence>
<dbReference type="Proteomes" id="UP001066276">
    <property type="component" value="Chromosome 4_1"/>
</dbReference>
<keyword evidence="2" id="KW-0690">Ribosome biogenesis</keyword>
<dbReference type="EMBL" id="JANPWB010000007">
    <property type="protein sequence ID" value="KAJ1171340.1"/>
    <property type="molecule type" value="Genomic_DNA"/>
</dbReference>
<evidence type="ECO:0000256" key="3">
    <source>
        <dbReference type="ARBA" id="ARBA00022553"/>
    </source>
</evidence>
<comment type="caution">
    <text evidence="15">The sequence shown here is derived from an EMBL/GenBank/DDBJ whole genome shotgun (WGS) entry which is preliminary data.</text>
</comment>
<evidence type="ECO:0000256" key="10">
    <source>
        <dbReference type="ARBA" id="ARBA00061949"/>
    </source>
</evidence>
<dbReference type="AlphaFoldDB" id="A0AAV7T403"/>
<dbReference type="SUPFAM" id="SSF144232">
    <property type="entry name" value="HIT/MYND zinc finger-like"/>
    <property type="match status" value="1"/>
</dbReference>
<keyword evidence="5 13" id="KW-0863">Zinc-finger</keyword>
<evidence type="ECO:0000256" key="7">
    <source>
        <dbReference type="ARBA" id="ARBA00022843"/>
    </source>
</evidence>
<dbReference type="GO" id="GO:0000492">
    <property type="term" value="P:box C/D snoRNP assembly"/>
    <property type="evidence" value="ECO:0007669"/>
    <property type="project" value="TreeGrafter"/>
</dbReference>
<reference evidence="15" key="1">
    <citation type="journal article" date="2022" name="bioRxiv">
        <title>Sequencing and chromosome-scale assembly of the giantPleurodeles waltlgenome.</title>
        <authorList>
            <person name="Brown T."/>
            <person name="Elewa A."/>
            <person name="Iarovenko S."/>
            <person name="Subramanian E."/>
            <person name="Araus A.J."/>
            <person name="Petzold A."/>
            <person name="Susuki M."/>
            <person name="Suzuki K.-i.T."/>
            <person name="Hayashi T."/>
            <person name="Toyoda A."/>
            <person name="Oliveira C."/>
            <person name="Osipova E."/>
            <person name="Leigh N.D."/>
            <person name="Simon A."/>
            <person name="Yun M.H."/>
        </authorList>
    </citation>
    <scope>NUCLEOTIDE SEQUENCE</scope>
    <source>
        <strain evidence="15">20211129_DDA</strain>
        <tissue evidence="15">Liver</tissue>
    </source>
</reference>
<proteinExistence type="inferred from homology"/>
<dbReference type="PANTHER" id="PTHR13483">
    <property type="entry name" value="BOX C_D SNORNA PROTEIN 1-RELATED"/>
    <property type="match status" value="1"/>
</dbReference>
<evidence type="ECO:0000256" key="9">
    <source>
        <dbReference type="ARBA" id="ARBA00049654"/>
    </source>
</evidence>
<evidence type="ECO:0000256" key="13">
    <source>
        <dbReference type="PROSITE-ProRule" id="PRU00453"/>
    </source>
</evidence>
<dbReference type="PROSITE" id="PS51083">
    <property type="entry name" value="ZF_HIT"/>
    <property type="match status" value="1"/>
</dbReference>
<evidence type="ECO:0000256" key="12">
    <source>
        <dbReference type="ARBA" id="ARBA00077531"/>
    </source>
</evidence>
<evidence type="ECO:0000256" key="5">
    <source>
        <dbReference type="ARBA" id="ARBA00022771"/>
    </source>
</evidence>
<dbReference type="CDD" id="cd23023">
    <property type="entry name" value="zf-HIT_BCD1"/>
    <property type="match status" value="1"/>
</dbReference>
<evidence type="ECO:0000256" key="8">
    <source>
        <dbReference type="ARBA" id="ARBA00049598"/>
    </source>
</evidence>
<evidence type="ECO:0000313" key="16">
    <source>
        <dbReference type="Proteomes" id="UP001066276"/>
    </source>
</evidence>
<name>A0AAV7T403_PLEWA</name>
<dbReference type="PANTHER" id="PTHR13483:SF3">
    <property type="entry name" value="BOX C_D SNORNA PROTEIN 1"/>
    <property type="match status" value="1"/>
</dbReference>
<evidence type="ECO:0000313" key="15">
    <source>
        <dbReference type="EMBL" id="KAJ1171340.1"/>
    </source>
</evidence>
<feature type="domain" description="HIT-type" evidence="14">
    <location>
        <begin position="34"/>
        <end position="68"/>
    </location>
</feature>
<dbReference type="GO" id="GO:0070761">
    <property type="term" value="C:pre-snoRNP complex"/>
    <property type="evidence" value="ECO:0007669"/>
    <property type="project" value="TreeGrafter"/>
</dbReference>
<dbReference type="InterPro" id="IPR057721">
    <property type="entry name" value="BCD1_alpha/beta"/>
</dbReference>
<evidence type="ECO:0000256" key="6">
    <source>
        <dbReference type="ARBA" id="ARBA00022833"/>
    </source>
</evidence>
<evidence type="ECO:0000256" key="2">
    <source>
        <dbReference type="ARBA" id="ARBA00022517"/>
    </source>
</evidence>
<dbReference type="Pfam" id="PF25790">
    <property type="entry name" value="BCD1"/>
    <property type="match status" value="1"/>
</dbReference>
<accession>A0AAV7T403</accession>
<keyword evidence="1" id="KW-1017">Isopeptide bond</keyword>
<dbReference type="InterPro" id="IPR007529">
    <property type="entry name" value="Znf_HIT"/>
</dbReference>
<comment type="similarity">
    <text evidence="9">Belongs to the BCD1 family.</text>
</comment>
<sequence length="300" mass="34751">MEELFELPNAGLEKTDVELATIIGRKRKISLQSCGTCGSEEAKYRCPCCMKYSCSLSCVKKHKTDLKCTGIRDKAAFVDKTQYNDINLLSDYRFLEDVARSADCAARDIFIQRPSTNKFLNSLKKQARKRNIDLHILPAGFTKRKENSSFFHKREQKFYWCLKLVFHLSHAEYFVKRVPEDQTLHQLLKAYTDPQESDPVIRQRLKAYVRDLSAVTVFMKVEKRKHDSVRYYELDPGKSLHENLKNKTIIEYPTLHVTLKEFKKDFVVLGQETSDSNEQNLLSAVASQSEEEDGEIRDCS</sequence>
<evidence type="ECO:0000256" key="11">
    <source>
        <dbReference type="ARBA" id="ARBA00068630"/>
    </source>
</evidence>
<keyword evidence="16" id="KW-1185">Reference proteome</keyword>